<evidence type="ECO:0000256" key="1">
    <source>
        <dbReference type="ARBA" id="ARBA00004613"/>
    </source>
</evidence>
<dbReference type="InterPro" id="IPR001343">
    <property type="entry name" value="Hemolysn_Ca-bd"/>
</dbReference>
<gene>
    <name evidence="4" type="ORF">J8F10_00395</name>
</gene>
<proteinExistence type="predicted"/>
<evidence type="ECO:0000256" key="3">
    <source>
        <dbReference type="SAM" id="MobiDB-lite"/>
    </source>
</evidence>
<dbReference type="Proteomes" id="UP000676565">
    <property type="component" value="Unassembled WGS sequence"/>
</dbReference>
<evidence type="ECO:0000313" key="4">
    <source>
        <dbReference type="EMBL" id="MBP3953760.1"/>
    </source>
</evidence>
<dbReference type="PANTHER" id="PTHR38340:SF1">
    <property type="entry name" value="S-LAYER PROTEIN"/>
    <property type="match status" value="1"/>
</dbReference>
<dbReference type="InterPro" id="IPR050557">
    <property type="entry name" value="RTX_toxin/Mannuronan_C5-epim"/>
</dbReference>
<dbReference type="InterPro" id="IPR011049">
    <property type="entry name" value="Serralysin-like_metalloprot_C"/>
</dbReference>
<organism evidence="4 5">
    <name type="scientific">Gemmata palustris</name>
    <dbReference type="NCBI Taxonomy" id="2822762"/>
    <lineage>
        <taxon>Bacteria</taxon>
        <taxon>Pseudomonadati</taxon>
        <taxon>Planctomycetota</taxon>
        <taxon>Planctomycetia</taxon>
        <taxon>Gemmatales</taxon>
        <taxon>Gemmataceae</taxon>
        <taxon>Gemmata</taxon>
    </lineage>
</organism>
<dbReference type="PRINTS" id="PR00313">
    <property type="entry name" value="CABNDNGRPT"/>
</dbReference>
<evidence type="ECO:0000313" key="5">
    <source>
        <dbReference type="Proteomes" id="UP000676565"/>
    </source>
</evidence>
<dbReference type="EMBL" id="JAGKQQ010000001">
    <property type="protein sequence ID" value="MBP3953760.1"/>
    <property type="molecule type" value="Genomic_DNA"/>
</dbReference>
<evidence type="ECO:0000256" key="2">
    <source>
        <dbReference type="ARBA" id="ARBA00022525"/>
    </source>
</evidence>
<dbReference type="Pfam" id="PF00353">
    <property type="entry name" value="HemolysinCabind"/>
    <property type="match status" value="2"/>
</dbReference>
<feature type="compositionally biased region" description="Basic and acidic residues" evidence="3">
    <location>
        <begin position="1"/>
        <end position="10"/>
    </location>
</feature>
<reference evidence="4 5" key="1">
    <citation type="submission" date="2021-04" db="EMBL/GenBank/DDBJ databases">
        <authorList>
            <person name="Ivanova A."/>
        </authorList>
    </citation>
    <scope>NUCLEOTIDE SEQUENCE [LARGE SCALE GENOMIC DNA]</scope>
    <source>
        <strain evidence="4 5">G18</strain>
    </source>
</reference>
<dbReference type="SUPFAM" id="SSF51120">
    <property type="entry name" value="beta-Roll"/>
    <property type="match status" value="1"/>
</dbReference>
<name>A0ABS5BJA7_9BACT</name>
<comment type="caution">
    <text evidence="4">The sequence shown here is derived from an EMBL/GenBank/DDBJ whole genome shotgun (WGS) entry which is preliminary data.</text>
</comment>
<dbReference type="PROSITE" id="PS00330">
    <property type="entry name" value="HEMOLYSIN_CALCIUM"/>
    <property type="match status" value="1"/>
</dbReference>
<sequence>MTRSTTDRARPLAPPDGSPGPTNKNPTRLTCSRPPPRIGGDTHRRACRPATLLDHPHKETTVFQALKSWLTRTRTSDAPTRPNPHRFAPQVEPLQDRLTPSVTPFNGSSLIVTGPIVGTVTGDPVTVSVSSGGNLVITGTNTADAVTVSQVGNLYKVSVANKVDRSLPPDVTSVPVASVTGVIAFDGKDGNDRFTNNTSRACVAFGGNGDDTLIGGTGGDLLRGGAGVDRLYGNNGNDDLDGGVGDSANDYLNGGPGNDRFRRDEYWDTSVIALDIPVDFEPGDVFYR</sequence>
<evidence type="ECO:0008006" key="6">
    <source>
        <dbReference type="Google" id="ProtNLM"/>
    </source>
</evidence>
<dbReference type="PANTHER" id="PTHR38340">
    <property type="entry name" value="S-LAYER PROTEIN"/>
    <property type="match status" value="1"/>
</dbReference>
<keyword evidence="5" id="KW-1185">Reference proteome</keyword>
<dbReference type="Gene3D" id="2.150.10.10">
    <property type="entry name" value="Serralysin-like metalloprotease, C-terminal"/>
    <property type="match status" value="1"/>
</dbReference>
<keyword evidence="2" id="KW-0964">Secreted</keyword>
<accession>A0ABS5BJA7</accession>
<comment type="subcellular location">
    <subcellularLocation>
        <location evidence="1">Secreted</location>
    </subcellularLocation>
</comment>
<feature type="region of interest" description="Disordered" evidence="3">
    <location>
        <begin position="1"/>
        <end position="44"/>
    </location>
</feature>
<feature type="compositionally biased region" description="Polar residues" evidence="3">
    <location>
        <begin position="20"/>
        <end position="30"/>
    </location>
</feature>
<dbReference type="InterPro" id="IPR018511">
    <property type="entry name" value="Hemolysin-typ_Ca-bd_CS"/>
</dbReference>
<protein>
    <recommendedName>
        <fullName evidence="6">Calcium-binding protein</fullName>
    </recommendedName>
</protein>